<dbReference type="AlphaFoldDB" id="Q23DS6"/>
<proteinExistence type="predicted"/>
<keyword evidence="2" id="KW-1185">Reference proteome</keyword>
<dbReference type="KEGG" id="tet:TTHERM_00046150"/>
<reference evidence="2" key="1">
    <citation type="journal article" date="2006" name="PLoS Biol.">
        <title>Macronuclear genome sequence of the ciliate Tetrahymena thermophila, a model eukaryote.</title>
        <authorList>
            <person name="Eisen J.A."/>
            <person name="Coyne R.S."/>
            <person name="Wu M."/>
            <person name="Wu D."/>
            <person name="Thiagarajan M."/>
            <person name="Wortman J.R."/>
            <person name="Badger J.H."/>
            <person name="Ren Q."/>
            <person name="Amedeo P."/>
            <person name="Jones K.M."/>
            <person name="Tallon L.J."/>
            <person name="Delcher A.L."/>
            <person name="Salzberg S.L."/>
            <person name="Silva J.C."/>
            <person name="Haas B.J."/>
            <person name="Majoros W.H."/>
            <person name="Farzad M."/>
            <person name="Carlton J.M."/>
            <person name="Smith R.K. Jr."/>
            <person name="Garg J."/>
            <person name="Pearlman R.E."/>
            <person name="Karrer K.M."/>
            <person name="Sun L."/>
            <person name="Manning G."/>
            <person name="Elde N.C."/>
            <person name="Turkewitz A.P."/>
            <person name="Asai D.J."/>
            <person name="Wilkes D.E."/>
            <person name="Wang Y."/>
            <person name="Cai H."/>
            <person name="Collins K."/>
            <person name="Stewart B.A."/>
            <person name="Lee S.R."/>
            <person name="Wilamowska K."/>
            <person name="Weinberg Z."/>
            <person name="Ruzzo W.L."/>
            <person name="Wloga D."/>
            <person name="Gaertig J."/>
            <person name="Frankel J."/>
            <person name="Tsao C.-C."/>
            <person name="Gorovsky M.A."/>
            <person name="Keeling P.J."/>
            <person name="Waller R.F."/>
            <person name="Patron N.J."/>
            <person name="Cherry J.M."/>
            <person name="Stover N.A."/>
            <person name="Krieger C.J."/>
            <person name="del Toro C."/>
            <person name="Ryder H.F."/>
            <person name="Williamson S.C."/>
            <person name="Barbeau R.A."/>
            <person name="Hamilton E.P."/>
            <person name="Orias E."/>
        </authorList>
    </citation>
    <scope>NUCLEOTIDE SEQUENCE [LARGE SCALE GENOMIC DNA]</scope>
    <source>
        <strain evidence="2">SB210</strain>
    </source>
</reference>
<accession>Q23DS6</accession>
<dbReference type="HOGENOM" id="CLU_1726011_0_0_1"/>
<sequence length="152" mass="18171">MEVEVTYEDFLKYYPSLKTDFTKLLPKNSLPELKYTYRPPFLILHDDIVDSSLIYTNTLIDMYEMLQNEDPKFRNSSFYQMQTSFYVTKFEENYIEMKDGSDRGFIFLGPFEPKKIIPSCAIGDFNKKKLLYGKYLLALREEIKDFQQKQNK</sequence>
<protein>
    <submittedName>
        <fullName evidence="1">Uncharacterized protein</fullName>
    </submittedName>
</protein>
<evidence type="ECO:0000313" key="1">
    <source>
        <dbReference type="EMBL" id="EAR94363.1"/>
    </source>
</evidence>
<dbReference type="GeneID" id="7836802"/>
<evidence type="ECO:0000313" key="2">
    <source>
        <dbReference type="Proteomes" id="UP000009168"/>
    </source>
</evidence>
<dbReference type="Proteomes" id="UP000009168">
    <property type="component" value="Unassembled WGS sequence"/>
</dbReference>
<name>Q23DS6_TETTS</name>
<dbReference type="RefSeq" id="XP_001014610.1">
    <property type="nucleotide sequence ID" value="XM_001014610.3"/>
</dbReference>
<dbReference type="InParanoid" id="Q23DS6"/>
<dbReference type="EMBL" id="GG662712">
    <property type="protein sequence ID" value="EAR94363.1"/>
    <property type="molecule type" value="Genomic_DNA"/>
</dbReference>
<gene>
    <name evidence="1" type="ORF">TTHERM_00046150</name>
</gene>
<organism evidence="1 2">
    <name type="scientific">Tetrahymena thermophila (strain SB210)</name>
    <dbReference type="NCBI Taxonomy" id="312017"/>
    <lineage>
        <taxon>Eukaryota</taxon>
        <taxon>Sar</taxon>
        <taxon>Alveolata</taxon>
        <taxon>Ciliophora</taxon>
        <taxon>Intramacronucleata</taxon>
        <taxon>Oligohymenophorea</taxon>
        <taxon>Hymenostomatida</taxon>
        <taxon>Tetrahymenina</taxon>
        <taxon>Tetrahymenidae</taxon>
        <taxon>Tetrahymena</taxon>
    </lineage>
</organism>
<dbReference type="OMA" id="YTNTLID"/>